<dbReference type="AlphaFoldDB" id="A0A2H3KLS5"/>
<proteinExistence type="predicted"/>
<dbReference type="Pfam" id="PF09819">
    <property type="entry name" value="ABC_cobalt"/>
    <property type="match status" value="1"/>
</dbReference>
<dbReference type="Proteomes" id="UP000220922">
    <property type="component" value="Unassembled WGS sequence"/>
</dbReference>
<comment type="caution">
    <text evidence="2">The sequence shown here is derived from an EMBL/GenBank/DDBJ whole genome shotgun (WGS) entry which is preliminary data.</text>
</comment>
<dbReference type="InterPro" id="IPR017195">
    <property type="entry name" value="ABC_thiamin-permease_prd"/>
</dbReference>
<evidence type="ECO:0000256" key="1">
    <source>
        <dbReference type="SAM" id="Phobius"/>
    </source>
</evidence>
<gene>
    <name evidence="2" type="ORF">A9Q02_14120</name>
</gene>
<feature type="transmembrane region" description="Helical" evidence="1">
    <location>
        <begin position="78"/>
        <end position="108"/>
    </location>
</feature>
<feature type="transmembrane region" description="Helical" evidence="1">
    <location>
        <begin position="128"/>
        <end position="152"/>
    </location>
</feature>
<feature type="transmembrane region" description="Helical" evidence="1">
    <location>
        <begin position="21"/>
        <end position="45"/>
    </location>
</feature>
<dbReference type="OrthoDB" id="153619at2"/>
<dbReference type="RefSeq" id="WP_097652786.1">
    <property type="nucleotide sequence ID" value="NZ_LYXE01000086.1"/>
</dbReference>
<keyword evidence="1" id="KW-0812">Transmembrane</keyword>
<protein>
    <recommendedName>
        <fullName evidence="4">ECF transporter S component</fullName>
    </recommendedName>
</protein>
<evidence type="ECO:0000313" key="2">
    <source>
        <dbReference type="EMBL" id="PDV98982.1"/>
    </source>
</evidence>
<feature type="transmembrane region" description="Helical" evidence="1">
    <location>
        <begin position="159"/>
        <end position="178"/>
    </location>
</feature>
<keyword evidence="3" id="KW-1185">Reference proteome</keyword>
<keyword evidence="1" id="KW-1133">Transmembrane helix</keyword>
<evidence type="ECO:0008006" key="4">
    <source>
        <dbReference type="Google" id="ProtNLM"/>
    </source>
</evidence>
<name>A0A2H3KLS5_9CHLR</name>
<accession>A0A2H3KLS5</accession>
<feature type="transmembrane region" description="Helical" evidence="1">
    <location>
        <begin position="51"/>
        <end position="71"/>
    </location>
</feature>
<dbReference type="EMBL" id="LYXE01000086">
    <property type="protein sequence ID" value="PDV98982.1"/>
    <property type="molecule type" value="Genomic_DNA"/>
</dbReference>
<evidence type="ECO:0000313" key="3">
    <source>
        <dbReference type="Proteomes" id="UP000220922"/>
    </source>
</evidence>
<keyword evidence="1" id="KW-0472">Membrane</keyword>
<organism evidence="2 3">
    <name type="scientific">Candidatus Chloroploca asiatica</name>
    <dbReference type="NCBI Taxonomy" id="1506545"/>
    <lineage>
        <taxon>Bacteria</taxon>
        <taxon>Bacillati</taxon>
        <taxon>Chloroflexota</taxon>
        <taxon>Chloroflexia</taxon>
        <taxon>Chloroflexales</taxon>
        <taxon>Chloroflexineae</taxon>
        <taxon>Oscillochloridaceae</taxon>
        <taxon>Candidatus Chloroploca</taxon>
    </lineage>
</organism>
<sequence length="200" mass="21172">MQNQTSPHPVRGLMAWKTRDLMVTLTISLAIGIAFIPLNNIYTAVAAVNPIAGWAMSGFFALPQFFIGYVIRRPGTMLLYAFVSGTAWAMASPFGLFGLIASLIGGLMSESTQWVATRYRTYGRAQMVLWAILLAVFGILVAGVLFGGLIIAPVIAISAALASISTHIVAALLTPYLAVALARTGVVSGTAVGQQLQQDI</sequence>
<reference evidence="2 3" key="1">
    <citation type="submission" date="2016-05" db="EMBL/GenBank/DDBJ databases">
        <authorList>
            <person name="Lavstsen T."/>
            <person name="Jespersen J.S."/>
        </authorList>
    </citation>
    <scope>NUCLEOTIDE SEQUENCE [LARGE SCALE GENOMIC DNA]</scope>
    <source>
        <strain evidence="2 3">B7-9</strain>
    </source>
</reference>